<dbReference type="PANTHER" id="PTHR42781:SF4">
    <property type="entry name" value="SPERMIDINE_PUTRESCINE IMPORT ATP-BINDING PROTEIN POTA"/>
    <property type="match status" value="1"/>
</dbReference>
<dbReference type="EC" id="7.6.2.11" evidence="7"/>
<comment type="function">
    <text evidence="7">Part of the ABC transporter complex PotABCD involved in spermidine/putrescine import. Responsible for energy coupling to the transport system.</text>
</comment>
<keyword evidence="4 7" id="KW-0067">ATP-binding</keyword>
<dbReference type="GO" id="GO:0016887">
    <property type="term" value="F:ATP hydrolysis activity"/>
    <property type="evidence" value="ECO:0007669"/>
    <property type="project" value="InterPro"/>
</dbReference>
<keyword evidence="2 7" id="KW-1003">Cell membrane</keyword>
<dbReference type="RefSeq" id="WP_221205672.1">
    <property type="nucleotide sequence ID" value="NZ_JACHXA010000001.1"/>
</dbReference>
<dbReference type="Pfam" id="PF00005">
    <property type="entry name" value="ABC_tran"/>
    <property type="match status" value="1"/>
</dbReference>
<comment type="catalytic activity">
    <reaction evidence="7">
        <text>ATP + H2O + polyamine-[polyamine-binding protein]Side 1 = ADP + phosphate + polyamineSide 2 + [polyamine-binding protein]Side 1.</text>
        <dbReference type="EC" id="7.6.2.11"/>
    </reaction>
</comment>
<dbReference type="SMART" id="SM00382">
    <property type="entry name" value="AAA"/>
    <property type="match status" value="1"/>
</dbReference>
<dbReference type="InterPro" id="IPR008995">
    <property type="entry name" value="Mo/tungstate-bd_C_term_dom"/>
</dbReference>
<keyword evidence="10" id="KW-1185">Reference proteome</keyword>
<evidence type="ECO:0000259" key="8">
    <source>
        <dbReference type="PROSITE" id="PS50893"/>
    </source>
</evidence>
<dbReference type="Gene3D" id="2.40.50.100">
    <property type="match status" value="1"/>
</dbReference>
<dbReference type="InterPro" id="IPR050093">
    <property type="entry name" value="ABC_SmlMolc_Importer"/>
</dbReference>
<dbReference type="InterPro" id="IPR017871">
    <property type="entry name" value="ABC_transporter-like_CS"/>
</dbReference>
<keyword evidence="5 7" id="KW-1278">Translocase</keyword>
<dbReference type="InterPro" id="IPR003439">
    <property type="entry name" value="ABC_transporter-like_ATP-bd"/>
</dbReference>
<evidence type="ECO:0000313" key="10">
    <source>
        <dbReference type="Proteomes" id="UP000581135"/>
    </source>
</evidence>
<proteinExistence type="inferred from homology"/>
<name>A0A839ST33_9PROT</name>
<dbReference type="GO" id="GO:0043190">
    <property type="term" value="C:ATP-binding cassette (ABC) transporter complex"/>
    <property type="evidence" value="ECO:0007669"/>
    <property type="project" value="InterPro"/>
</dbReference>
<dbReference type="PANTHER" id="PTHR42781">
    <property type="entry name" value="SPERMIDINE/PUTRESCINE IMPORT ATP-BINDING PROTEIN POTA"/>
    <property type="match status" value="1"/>
</dbReference>
<dbReference type="PROSITE" id="PS50893">
    <property type="entry name" value="ABC_TRANSPORTER_2"/>
    <property type="match status" value="1"/>
</dbReference>
<evidence type="ECO:0000256" key="4">
    <source>
        <dbReference type="ARBA" id="ARBA00022840"/>
    </source>
</evidence>
<dbReference type="InterPro" id="IPR027417">
    <property type="entry name" value="P-loop_NTPase"/>
</dbReference>
<evidence type="ECO:0000256" key="1">
    <source>
        <dbReference type="ARBA" id="ARBA00022448"/>
    </source>
</evidence>
<dbReference type="SUPFAM" id="SSF52540">
    <property type="entry name" value="P-loop containing nucleoside triphosphate hydrolases"/>
    <property type="match status" value="1"/>
</dbReference>
<comment type="caution">
    <text evidence="9">The sequence shown here is derived from an EMBL/GenBank/DDBJ whole genome shotgun (WGS) entry which is preliminary data.</text>
</comment>
<dbReference type="EMBL" id="JACHXA010000001">
    <property type="protein sequence ID" value="MBB3064155.1"/>
    <property type="molecule type" value="Genomic_DNA"/>
</dbReference>
<dbReference type="SUPFAM" id="SSF50331">
    <property type="entry name" value="MOP-like"/>
    <property type="match status" value="1"/>
</dbReference>
<evidence type="ECO:0000313" key="9">
    <source>
        <dbReference type="EMBL" id="MBB3064155.1"/>
    </source>
</evidence>
<gene>
    <name evidence="7" type="primary">potA</name>
    <name evidence="9" type="ORF">FHR98_000420</name>
</gene>
<evidence type="ECO:0000256" key="5">
    <source>
        <dbReference type="ARBA" id="ARBA00022967"/>
    </source>
</evidence>
<protein>
    <recommendedName>
        <fullName evidence="7">Spermidine/putrescine import ATP-binding protein PotA</fullName>
        <ecNumber evidence="7">7.6.2.11</ecNumber>
    </recommendedName>
</protein>
<sequence length="367" mass="40224">MEKSINKAAIEARSVRKIYGAGSERAVVALDDVSLTINDNEFFTLLGPSGCGKTTLLRLIAGFEQPTEGEILLFGEHLEGLPPYQRPVNTVFQQYALFPHMTVAGNIGFGLEMLGEPRSEIDATVARMLALVRMEELANRRTDQLSGGQQQRVALARALAPHPKVLLLDEPLSALDLKLRKEMQIELKRLQSETGITFIFVTHDQEEALTMSDRIAVMSEGRILQVGAPQDIYDHPARRFVADFIGEINILNAELLSSDSGVARVRLPSGKERNASLPDAQMKPGQVNVAVRPEHVTITDNEQDAALNATVRNVVYFGTGTHYHLESAEGDALVVEVQNRHGAQSDYEVGQRLGVAIPDGTLQVLVD</sequence>
<dbReference type="PROSITE" id="PS00211">
    <property type="entry name" value="ABC_TRANSPORTER_1"/>
    <property type="match status" value="1"/>
</dbReference>
<evidence type="ECO:0000256" key="7">
    <source>
        <dbReference type="RuleBase" id="RU364083"/>
    </source>
</evidence>
<comment type="subunit">
    <text evidence="7">The complex is composed of two ATP-binding proteins (PotA), two transmembrane proteins (PotB and PotC) and a solute-binding protein (PotD).</text>
</comment>
<dbReference type="AlphaFoldDB" id="A0A839ST33"/>
<dbReference type="GO" id="GO:0005524">
    <property type="term" value="F:ATP binding"/>
    <property type="evidence" value="ECO:0007669"/>
    <property type="project" value="UniProtKB-KW"/>
</dbReference>
<dbReference type="FunFam" id="3.40.50.300:FF:000133">
    <property type="entry name" value="Spermidine/putrescine import ATP-binding protein PotA"/>
    <property type="match status" value="1"/>
</dbReference>
<dbReference type="InterPro" id="IPR017879">
    <property type="entry name" value="PotA_ATP-bd"/>
</dbReference>
<dbReference type="InterPro" id="IPR013611">
    <property type="entry name" value="Transp-assoc_OB_typ2"/>
</dbReference>
<organism evidence="9 10">
    <name type="scientific">Limibacillus halophilus</name>
    <dbReference type="NCBI Taxonomy" id="1579333"/>
    <lineage>
        <taxon>Bacteria</taxon>
        <taxon>Pseudomonadati</taxon>
        <taxon>Pseudomonadota</taxon>
        <taxon>Alphaproteobacteria</taxon>
        <taxon>Rhodospirillales</taxon>
        <taxon>Rhodovibrionaceae</taxon>
        <taxon>Limibacillus</taxon>
    </lineage>
</organism>
<dbReference type="InterPro" id="IPR005893">
    <property type="entry name" value="PotA-like"/>
</dbReference>
<evidence type="ECO:0000256" key="3">
    <source>
        <dbReference type="ARBA" id="ARBA00022741"/>
    </source>
</evidence>
<dbReference type="Proteomes" id="UP000581135">
    <property type="component" value="Unassembled WGS sequence"/>
</dbReference>
<dbReference type="InterPro" id="IPR003593">
    <property type="entry name" value="AAA+_ATPase"/>
</dbReference>
<keyword evidence="3 7" id="KW-0547">Nucleotide-binding</keyword>
<dbReference type="Pfam" id="PF08402">
    <property type="entry name" value="TOBE_2"/>
    <property type="match status" value="1"/>
</dbReference>
<evidence type="ECO:0000256" key="6">
    <source>
        <dbReference type="ARBA" id="ARBA00023136"/>
    </source>
</evidence>
<keyword evidence="6 7" id="KW-0472">Membrane</keyword>
<evidence type="ECO:0000256" key="2">
    <source>
        <dbReference type="ARBA" id="ARBA00022475"/>
    </source>
</evidence>
<dbReference type="GO" id="GO:0015594">
    <property type="term" value="F:ABC-type putrescine transporter activity"/>
    <property type="evidence" value="ECO:0007669"/>
    <property type="project" value="InterPro"/>
</dbReference>
<dbReference type="NCBIfam" id="TIGR01187">
    <property type="entry name" value="potA"/>
    <property type="match status" value="1"/>
</dbReference>
<keyword evidence="1 7" id="KW-0813">Transport</keyword>
<dbReference type="CDD" id="cd03300">
    <property type="entry name" value="ABC_PotA_N"/>
    <property type="match status" value="1"/>
</dbReference>
<feature type="domain" description="ABC transporter" evidence="8">
    <location>
        <begin position="10"/>
        <end position="245"/>
    </location>
</feature>
<reference evidence="9 10" key="1">
    <citation type="submission" date="2020-08" db="EMBL/GenBank/DDBJ databases">
        <title>Genomic Encyclopedia of Type Strains, Phase III (KMG-III): the genomes of soil and plant-associated and newly described type strains.</title>
        <authorList>
            <person name="Whitman W."/>
        </authorList>
    </citation>
    <scope>NUCLEOTIDE SEQUENCE [LARGE SCALE GENOMIC DNA]</scope>
    <source>
        <strain evidence="9 10">CECT 8803</strain>
    </source>
</reference>
<comment type="similarity">
    <text evidence="7">Belongs to the ABC transporter superfamily. Spermidine/putrescine importer (TC 3.A.1.11.1) family.</text>
</comment>
<dbReference type="Gene3D" id="3.40.50.300">
    <property type="entry name" value="P-loop containing nucleotide triphosphate hydrolases"/>
    <property type="match status" value="1"/>
</dbReference>
<accession>A0A839ST33</accession>